<dbReference type="EMBL" id="VFML01000001">
    <property type="protein sequence ID" value="TQJ02160.1"/>
    <property type="molecule type" value="Genomic_DNA"/>
</dbReference>
<protein>
    <submittedName>
        <fullName evidence="3">2-C-methyl-D-erythritol 4-phosphate cytidylyltransferase</fullName>
    </submittedName>
</protein>
<dbReference type="GO" id="GO:0050518">
    <property type="term" value="F:2-C-methyl-D-erythritol 4-phosphate cytidylyltransferase activity"/>
    <property type="evidence" value="ECO:0007669"/>
    <property type="project" value="TreeGrafter"/>
</dbReference>
<proteinExistence type="predicted"/>
<dbReference type="RefSeq" id="WP_141996938.1">
    <property type="nucleotide sequence ID" value="NZ_VFML01000001.1"/>
</dbReference>
<dbReference type="AlphaFoldDB" id="A0A542DGH9"/>
<evidence type="ECO:0000256" key="1">
    <source>
        <dbReference type="ARBA" id="ARBA00022679"/>
    </source>
</evidence>
<keyword evidence="1 3" id="KW-0808">Transferase</keyword>
<dbReference type="PANTHER" id="PTHR32125">
    <property type="entry name" value="2-C-METHYL-D-ERYTHRITOL 4-PHOSPHATE CYTIDYLYLTRANSFERASE, CHLOROPLASTIC"/>
    <property type="match status" value="1"/>
</dbReference>
<dbReference type="Pfam" id="PF01128">
    <property type="entry name" value="IspD"/>
    <property type="match status" value="1"/>
</dbReference>
<dbReference type="Gene3D" id="3.90.550.10">
    <property type="entry name" value="Spore Coat Polysaccharide Biosynthesis Protein SpsA, Chain A"/>
    <property type="match status" value="1"/>
</dbReference>
<reference evidence="3 4" key="1">
    <citation type="submission" date="2019-06" db="EMBL/GenBank/DDBJ databases">
        <title>Sequencing the genomes of 1000 actinobacteria strains.</title>
        <authorList>
            <person name="Klenk H.-P."/>
        </authorList>
    </citation>
    <scope>NUCLEOTIDE SEQUENCE [LARGE SCALE GENOMIC DNA]</scope>
    <source>
        <strain evidence="3 4">DSM 45679</strain>
    </source>
</reference>
<dbReference type="CDD" id="cd02516">
    <property type="entry name" value="CDP-ME_synthetase"/>
    <property type="match status" value="1"/>
</dbReference>
<dbReference type="Proteomes" id="UP000320876">
    <property type="component" value="Unassembled WGS sequence"/>
</dbReference>
<name>A0A542DGH9_AMYCI</name>
<dbReference type="PANTHER" id="PTHR32125:SF4">
    <property type="entry name" value="2-C-METHYL-D-ERYTHRITOL 4-PHOSPHATE CYTIDYLYLTRANSFERASE, CHLOROPLASTIC"/>
    <property type="match status" value="1"/>
</dbReference>
<dbReference type="SUPFAM" id="SSF53448">
    <property type="entry name" value="Nucleotide-diphospho-sugar transferases"/>
    <property type="match status" value="1"/>
</dbReference>
<dbReference type="InterPro" id="IPR029044">
    <property type="entry name" value="Nucleotide-diphossugar_trans"/>
</dbReference>
<accession>A0A542DGH9</accession>
<evidence type="ECO:0000313" key="3">
    <source>
        <dbReference type="EMBL" id="TQJ02160.1"/>
    </source>
</evidence>
<keyword evidence="4" id="KW-1185">Reference proteome</keyword>
<gene>
    <name evidence="3" type="ORF">FB471_1878</name>
</gene>
<evidence type="ECO:0000313" key="4">
    <source>
        <dbReference type="Proteomes" id="UP000320876"/>
    </source>
</evidence>
<dbReference type="OrthoDB" id="9802561at2"/>
<comment type="caution">
    <text evidence="3">The sequence shown here is derived from an EMBL/GenBank/DDBJ whole genome shotgun (WGS) entry which is preliminary data.</text>
</comment>
<dbReference type="InterPro" id="IPR034683">
    <property type="entry name" value="IspD/TarI"/>
</dbReference>
<sequence>MTSAEPTPTAAAVVLASGAGTRVGADLNKVYLRVAGRCVVSWSLAAFRQVPHIGVLLLVGRPRDAELIAGVLADEVDAEVEVIDGGASRQESELRALRHLAGRIAAGRIDTVLLHDGARPLVSPDLITEVLRTAREHGGAIPGLPTEDVVAVNADGTLVTGPGPRGAVRAQTPQAFRAEPLLAAYERAASEGFSGTDTASCMERYSDVPVHWVRGERENLKVTYPHDLRVAEQVLRGSGPATDPAR</sequence>
<evidence type="ECO:0000256" key="2">
    <source>
        <dbReference type="ARBA" id="ARBA00022695"/>
    </source>
</evidence>
<organism evidence="3 4">
    <name type="scientific">Amycolatopsis cihanbeyliensis</name>
    <dbReference type="NCBI Taxonomy" id="1128664"/>
    <lineage>
        <taxon>Bacteria</taxon>
        <taxon>Bacillati</taxon>
        <taxon>Actinomycetota</taxon>
        <taxon>Actinomycetes</taxon>
        <taxon>Pseudonocardiales</taxon>
        <taxon>Pseudonocardiaceae</taxon>
        <taxon>Amycolatopsis</taxon>
    </lineage>
</organism>
<keyword evidence="2 3" id="KW-0548">Nucleotidyltransferase</keyword>
<dbReference type="InterPro" id="IPR050088">
    <property type="entry name" value="IspD/TarI_cytidylyltransf_bact"/>
</dbReference>